<dbReference type="AlphaFoldDB" id="A0A8J3K5A6"/>
<dbReference type="Gene3D" id="3.60.21.10">
    <property type="match status" value="1"/>
</dbReference>
<dbReference type="GO" id="GO:0003993">
    <property type="term" value="F:acid phosphatase activity"/>
    <property type="evidence" value="ECO:0007669"/>
    <property type="project" value="InterPro"/>
</dbReference>
<evidence type="ECO:0000313" key="4">
    <source>
        <dbReference type="Proteomes" id="UP000619293"/>
    </source>
</evidence>
<keyword evidence="4" id="KW-1185">Reference proteome</keyword>
<dbReference type="EMBL" id="BONG01000054">
    <property type="protein sequence ID" value="GIF92977.1"/>
    <property type="molecule type" value="Genomic_DNA"/>
</dbReference>
<name>A0A8J3K5A6_9ACTN</name>
<protein>
    <recommendedName>
        <fullName evidence="2">Calcineurin-like phosphoesterase domain-containing protein</fullName>
    </recommendedName>
</protein>
<feature type="domain" description="Calcineurin-like phosphoesterase" evidence="2">
    <location>
        <begin position="59"/>
        <end position="232"/>
    </location>
</feature>
<dbReference type="RefSeq" id="WP_191837458.1">
    <property type="nucleotide sequence ID" value="NZ_BAAALB010000001.1"/>
</dbReference>
<dbReference type="SUPFAM" id="SSF56300">
    <property type="entry name" value="Metallo-dependent phosphatases"/>
    <property type="match status" value="1"/>
</dbReference>
<keyword evidence="1" id="KW-0732">Signal</keyword>
<organism evidence="3 4">
    <name type="scientific">Catellatospora chokoriensis</name>
    <dbReference type="NCBI Taxonomy" id="310353"/>
    <lineage>
        <taxon>Bacteria</taxon>
        <taxon>Bacillati</taxon>
        <taxon>Actinomycetota</taxon>
        <taxon>Actinomycetes</taxon>
        <taxon>Micromonosporales</taxon>
        <taxon>Micromonosporaceae</taxon>
        <taxon>Catellatospora</taxon>
    </lineage>
</organism>
<dbReference type="InterPro" id="IPR039331">
    <property type="entry name" value="PAPs-like"/>
</dbReference>
<dbReference type="PANTHER" id="PTHR22953:SF153">
    <property type="entry name" value="PURPLE ACID PHOSPHATASE"/>
    <property type="match status" value="1"/>
</dbReference>
<proteinExistence type="predicted"/>
<dbReference type="Pfam" id="PF00149">
    <property type="entry name" value="Metallophos"/>
    <property type="match status" value="1"/>
</dbReference>
<dbReference type="InterPro" id="IPR029052">
    <property type="entry name" value="Metallo-depent_PP-like"/>
</dbReference>
<sequence length="314" mass="34083">MIEATPPSIRAAASRVGGALGSVAGRASLVVALLAAGAVVVFGGGRDDGPPVLVGAGDIASCTSGGDEITAKLLDDIDGTVYTLGDNAYMDGSAKQFRRCYDPHWGRHRDRTRPVLGNHDLRKADGKAYYDYFGADVGRHGEGWYSYRIADWQVLVLNSQCDQVDCGPDSPQARWLKDTLADRPARCTVAMWHHPLFTSGGKHTAEPRMRPLYQILYEHGTELVLTAHNHNYERFAPQDPGGVRDDRQGIRQFVVGTGGASLYRFGDDVAANSETRDDRTYGVLKLTLDPDAYHWRFIGQPGAAYSDSGSAGCH</sequence>
<evidence type="ECO:0000256" key="1">
    <source>
        <dbReference type="ARBA" id="ARBA00022729"/>
    </source>
</evidence>
<reference evidence="3 4" key="1">
    <citation type="submission" date="2021-01" db="EMBL/GenBank/DDBJ databases">
        <title>Whole genome shotgun sequence of Catellatospora chokoriensis NBRC 107358.</title>
        <authorList>
            <person name="Komaki H."/>
            <person name="Tamura T."/>
        </authorList>
    </citation>
    <scope>NUCLEOTIDE SEQUENCE [LARGE SCALE GENOMIC DNA]</scope>
    <source>
        <strain evidence="3 4">NBRC 107358</strain>
    </source>
</reference>
<dbReference type="PANTHER" id="PTHR22953">
    <property type="entry name" value="ACID PHOSPHATASE RELATED"/>
    <property type="match status" value="1"/>
</dbReference>
<dbReference type="Proteomes" id="UP000619293">
    <property type="component" value="Unassembled WGS sequence"/>
</dbReference>
<comment type="caution">
    <text evidence="3">The sequence shown here is derived from an EMBL/GenBank/DDBJ whole genome shotgun (WGS) entry which is preliminary data.</text>
</comment>
<gene>
    <name evidence="3" type="ORF">Cch02nite_64210</name>
</gene>
<accession>A0A8J3K5A6</accession>
<dbReference type="InterPro" id="IPR004843">
    <property type="entry name" value="Calcineurin-like_PHP"/>
</dbReference>
<evidence type="ECO:0000259" key="2">
    <source>
        <dbReference type="Pfam" id="PF00149"/>
    </source>
</evidence>
<evidence type="ECO:0000313" key="3">
    <source>
        <dbReference type="EMBL" id="GIF92977.1"/>
    </source>
</evidence>